<feature type="region of interest" description="Disordered" evidence="14">
    <location>
        <begin position="294"/>
        <end position="317"/>
    </location>
</feature>
<reference evidence="16 17" key="1">
    <citation type="journal article" date="2012" name="Fungal Genet. Biol.">
        <title>The genome of the xerotolerant mold Wallemia sebi reveals adaptations to osmotic stress and suggests cryptic sexual reproduction.</title>
        <authorList>
            <person name="Padamsee M."/>
            <person name="Kumar T.K.A."/>
            <person name="Riley R."/>
            <person name="Binder M."/>
            <person name="Boyd A."/>
            <person name="Calvo A.M."/>
            <person name="Furukawa K."/>
            <person name="Hesse C."/>
            <person name="Hohmann S."/>
            <person name="James T.Y."/>
            <person name="LaButti K."/>
            <person name="Lapidus A."/>
            <person name="Lindquist E."/>
            <person name="Lucas S."/>
            <person name="Miller K."/>
            <person name="Shantappa S."/>
            <person name="Grigoriev I.V."/>
            <person name="Hibbett D.S."/>
            <person name="McLaughlin D.J."/>
            <person name="Spatafora J.W."/>
            <person name="Aime M.C."/>
        </authorList>
    </citation>
    <scope>NUCLEOTIDE SEQUENCE [LARGE SCALE GENOMIC DNA]</scope>
    <source>
        <strain evidence="17">ATCC MYA-4683 / CBS 633.66</strain>
    </source>
</reference>
<dbReference type="InParanoid" id="I4YF54"/>
<dbReference type="InterPro" id="IPR004036">
    <property type="entry name" value="Endonuclease-III-like_CS2"/>
</dbReference>
<dbReference type="FunFam" id="1.10.1670.10:FF:000003">
    <property type="entry name" value="Endonuclease III homolog"/>
    <property type="match status" value="1"/>
</dbReference>
<comment type="caution">
    <text evidence="13">Lacks conserved residue(s) required for the propagation of feature annotation.</text>
</comment>
<evidence type="ECO:0000256" key="14">
    <source>
        <dbReference type="SAM" id="MobiDB-lite"/>
    </source>
</evidence>
<organism evidence="16 17">
    <name type="scientific">Wallemia mellicola (strain ATCC MYA-4683 / CBS 633.66)</name>
    <name type="common">Wallemia sebi (CBS 633.66)</name>
    <dbReference type="NCBI Taxonomy" id="671144"/>
    <lineage>
        <taxon>Eukaryota</taxon>
        <taxon>Fungi</taxon>
        <taxon>Dikarya</taxon>
        <taxon>Basidiomycota</taxon>
        <taxon>Wallemiomycotina</taxon>
        <taxon>Wallemiomycetes</taxon>
        <taxon>Wallemiales</taxon>
        <taxon>Wallemiaceae</taxon>
        <taxon>Wallemia</taxon>
    </lineage>
</organism>
<evidence type="ECO:0000313" key="16">
    <source>
        <dbReference type="EMBL" id="EIM22596.1"/>
    </source>
</evidence>
<accession>I4YF54</accession>
<dbReference type="HAMAP" id="MF_03183">
    <property type="entry name" value="Endonuclease_III_Nth"/>
    <property type="match status" value="1"/>
</dbReference>
<proteinExistence type="inferred from homology"/>
<dbReference type="InterPro" id="IPR030841">
    <property type="entry name" value="NTH1"/>
</dbReference>
<dbReference type="STRING" id="671144.I4YF54"/>
<dbReference type="GO" id="GO:0005739">
    <property type="term" value="C:mitochondrion"/>
    <property type="evidence" value="ECO:0007669"/>
    <property type="project" value="UniProtKB-SubCell"/>
</dbReference>
<dbReference type="InterPro" id="IPR011257">
    <property type="entry name" value="DNA_glycosylase"/>
</dbReference>
<dbReference type="GO" id="GO:0006285">
    <property type="term" value="P:base-excision repair, AP site formation"/>
    <property type="evidence" value="ECO:0007669"/>
    <property type="project" value="UniProtKB-UniRule"/>
</dbReference>
<evidence type="ECO:0000256" key="3">
    <source>
        <dbReference type="ARBA" id="ARBA00022723"/>
    </source>
</evidence>
<evidence type="ECO:0000256" key="5">
    <source>
        <dbReference type="ARBA" id="ARBA00022801"/>
    </source>
</evidence>
<evidence type="ECO:0000256" key="12">
    <source>
        <dbReference type="ARBA" id="ARBA00044632"/>
    </source>
</evidence>
<keyword evidence="6" id="KW-0809">Transit peptide</keyword>
<evidence type="ECO:0000256" key="2">
    <source>
        <dbReference type="ARBA" id="ARBA00022485"/>
    </source>
</evidence>
<keyword evidence="8" id="KW-0411">Iron-sulfur</keyword>
<dbReference type="AlphaFoldDB" id="I4YF54"/>
<dbReference type="GO" id="GO:0140078">
    <property type="term" value="F:class I DNA-(apurinic or apyrimidinic site) endonuclease activity"/>
    <property type="evidence" value="ECO:0007669"/>
    <property type="project" value="UniProtKB-EC"/>
</dbReference>
<dbReference type="GO" id="GO:0000703">
    <property type="term" value="F:oxidized pyrimidine nucleobase lesion DNA N-glycosylase activity"/>
    <property type="evidence" value="ECO:0007669"/>
    <property type="project" value="UniProtKB-UniRule"/>
</dbReference>
<dbReference type="Pfam" id="PF00633">
    <property type="entry name" value="HHH"/>
    <property type="match status" value="1"/>
</dbReference>
<keyword evidence="13" id="KW-0539">Nucleus</keyword>
<keyword evidence="4 13" id="KW-0227">DNA damage</keyword>
<feature type="region of interest" description="Disordered" evidence="14">
    <location>
        <begin position="1"/>
        <end position="25"/>
    </location>
</feature>
<keyword evidence="7" id="KW-0408">Iron</keyword>
<dbReference type="PANTHER" id="PTHR43286:SF1">
    <property type="entry name" value="ENDONUCLEASE III-LIKE PROTEIN 1"/>
    <property type="match status" value="1"/>
</dbReference>
<evidence type="ECO:0000256" key="9">
    <source>
        <dbReference type="ARBA" id="ARBA00023204"/>
    </source>
</evidence>
<dbReference type="InterPro" id="IPR023170">
    <property type="entry name" value="HhH_base_excis_C"/>
</dbReference>
<keyword evidence="5 13" id="KW-0378">Hydrolase</keyword>
<comment type="similarity">
    <text evidence="1 13">Belongs to the Nth/MutY family.</text>
</comment>
<comment type="catalytic activity">
    <reaction evidence="12 13">
        <text>2'-deoxyribonucleotide-(2'-deoxyribose 5'-phosphate)-2'-deoxyribonucleotide-DNA = a 3'-end 2'-deoxyribonucleotide-(2,3-dehydro-2,3-deoxyribose 5'-phosphate)-DNA + a 5'-end 5'-phospho-2'-deoxyribonucleoside-DNA + H(+)</text>
        <dbReference type="Rhea" id="RHEA:66592"/>
        <dbReference type="Rhea" id="RHEA-COMP:13180"/>
        <dbReference type="Rhea" id="RHEA-COMP:16897"/>
        <dbReference type="Rhea" id="RHEA-COMP:17067"/>
        <dbReference type="ChEBI" id="CHEBI:15378"/>
        <dbReference type="ChEBI" id="CHEBI:136412"/>
        <dbReference type="ChEBI" id="CHEBI:157695"/>
        <dbReference type="ChEBI" id="CHEBI:167181"/>
        <dbReference type="EC" id="4.2.99.18"/>
    </reaction>
</comment>
<dbReference type="PANTHER" id="PTHR43286">
    <property type="entry name" value="ENDONUCLEASE III-LIKE PROTEIN 1"/>
    <property type="match status" value="1"/>
</dbReference>
<dbReference type="InterPro" id="IPR000445">
    <property type="entry name" value="HhH_motif"/>
</dbReference>
<keyword evidence="17" id="KW-1185">Reference proteome</keyword>
<dbReference type="Pfam" id="PF00730">
    <property type="entry name" value="HhH-GPD"/>
    <property type="match status" value="1"/>
</dbReference>
<dbReference type="CDD" id="cd00056">
    <property type="entry name" value="ENDO3c"/>
    <property type="match status" value="1"/>
</dbReference>
<dbReference type="GeneID" id="18473585"/>
<dbReference type="Proteomes" id="UP000005242">
    <property type="component" value="Unassembled WGS sequence"/>
</dbReference>
<comment type="function">
    <text evidence="13">Bifunctional DNA N-glycosylase with associated apurinic/apyrimidinic (AP) lyase function that catalyzes the first step in base excision repair (BER), the primary repair pathway for the repair of oxidative DNA damage. The DNA N-glycosylase activity releases the damaged DNA base from DNA by cleaving the N-glycosidic bond, leaving an AP site. The AP lyase activity cleaves the phosphodiester bond 3' to the AP site by a beta-elimination. Primarily recognizes and repairs oxidative base damage of pyrimidines.</text>
</comment>
<evidence type="ECO:0000256" key="8">
    <source>
        <dbReference type="ARBA" id="ARBA00023014"/>
    </source>
</evidence>
<keyword evidence="10 13" id="KW-0456">Lyase</keyword>
<evidence type="ECO:0000256" key="1">
    <source>
        <dbReference type="ARBA" id="ARBA00008343"/>
    </source>
</evidence>
<dbReference type="GO" id="GO:0046872">
    <property type="term" value="F:metal ion binding"/>
    <property type="evidence" value="ECO:0007669"/>
    <property type="project" value="UniProtKB-KW"/>
</dbReference>
<dbReference type="Gene3D" id="1.10.1670.10">
    <property type="entry name" value="Helix-hairpin-Helix base-excision DNA repair enzymes (C-terminal)"/>
    <property type="match status" value="1"/>
</dbReference>
<dbReference type="HOGENOM" id="CLU_012862_4_2_1"/>
<dbReference type="GO" id="GO:0005634">
    <property type="term" value="C:nucleus"/>
    <property type="evidence" value="ECO:0007669"/>
    <property type="project" value="UniProtKB-SubCell"/>
</dbReference>
<evidence type="ECO:0000256" key="10">
    <source>
        <dbReference type="ARBA" id="ARBA00023239"/>
    </source>
</evidence>
<evidence type="ECO:0000256" key="4">
    <source>
        <dbReference type="ARBA" id="ARBA00022763"/>
    </source>
</evidence>
<feature type="domain" description="HhH-GPD" evidence="15">
    <location>
        <begin position="114"/>
        <end position="267"/>
    </location>
</feature>
<dbReference type="KEGG" id="wse:WALSEDRAFT_59847"/>
<dbReference type="InterPro" id="IPR003265">
    <property type="entry name" value="HhH-GPD_domain"/>
</dbReference>
<dbReference type="FunFam" id="1.10.340.30:FF:000005">
    <property type="entry name" value="Endonuclease III-like protein 1"/>
    <property type="match status" value="1"/>
</dbReference>
<dbReference type="GO" id="GO:0006289">
    <property type="term" value="P:nucleotide-excision repair"/>
    <property type="evidence" value="ECO:0007669"/>
    <property type="project" value="TreeGrafter"/>
</dbReference>
<dbReference type="OrthoDB" id="2099276at2759"/>
<dbReference type="EMBL" id="JH668227">
    <property type="protein sequence ID" value="EIM22596.1"/>
    <property type="molecule type" value="Genomic_DNA"/>
</dbReference>
<dbReference type="RefSeq" id="XP_006957265.1">
    <property type="nucleotide sequence ID" value="XM_006957203.1"/>
</dbReference>
<dbReference type="PROSITE" id="PS01155">
    <property type="entry name" value="ENDONUCLEASE_III_2"/>
    <property type="match status" value="1"/>
</dbReference>
<dbReference type="GO" id="GO:0051539">
    <property type="term" value="F:4 iron, 4 sulfur cluster binding"/>
    <property type="evidence" value="ECO:0007669"/>
    <property type="project" value="UniProtKB-KW"/>
</dbReference>
<dbReference type="eggNOG" id="KOG1921">
    <property type="taxonomic scope" value="Eukaryota"/>
</dbReference>
<evidence type="ECO:0000256" key="6">
    <source>
        <dbReference type="ARBA" id="ARBA00022946"/>
    </source>
</evidence>
<name>I4YF54_WALMC</name>
<evidence type="ECO:0000313" key="17">
    <source>
        <dbReference type="Proteomes" id="UP000005242"/>
    </source>
</evidence>
<evidence type="ECO:0000256" key="13">
    <source>
        <dbReference type="HAMAP-Rule" id="MF_03183"/>
    </source>
</evidence>
<evidence type="ECO:0000256" key="7">
    <source>
        <dbReference type="ARBA" id="ARBA00023004"/>
    </source>
</evidence>
<dbReference type="FunCoup" id="I4YF54">
    <property type="interactions" value="215"/>
</dbReference>
<dbReference type="SUPFAM" id="SSF48150">
    <property type="entry name" value="DNA-glycosylase"/>
    <property type="match status" value="1"/>
</dbReference>
<keyword evidence="9 13" id="KW-0234">DNA repair</keyword>
<feature type="compositionally biased region" description="Basic and acidic residues" evidence="14">
    <location>
        <begin position="303"/>
        <end position="317"/>
    </location>
</feature>
<feature type="compositionally biased region" description="Pro residues" evidence="14">
    <location>
        <begin position="1"/>
        <end position="11"/>
    </location>
</feature>
<keyword evidence="2" id="KW-0004">4Fe-4S</keyword>
<keyword evidence="11 13" id="KW-0326">Glycosidase</keyword>
<dbReference type="EC" id="4.2.99.18" evidence="13"/>
<evidence type="ECO:0000256" key="11">
    <source>
        <dbReference type="ARBA" id="ARBA00023295"/>
    </source>
</evidence>
<comment type="subcellular location">
    <subcellularLocation>
        <location evidence="13">Nucleus</location>
    </subcellularLocation>
    <subcellularLocation>
        <location evidence="13">Mitochondrion</location>
    </subcellularLocation>
</comment>
<dbReference type="SMART" id="SM00478">
    <property type="entry name" value="ENDO3c"/>
    <property type="match status" value="1"/>
</dbReference>
<keyword evidence="3" id="KW-0479">Metal-binding</keyword>
<dbReference type="EC" id="3.2.2.-" evidence="13"/>
<protein>
    <recommendedName>
        <fullName evidence="13">Endonuclease III homolog</fullName>
        <ecNumber evidence="13">3.2.2.-</ecNumber>
        <ecNumber evidence="13">4.2.99.18</ecNumber>
    </recommendedName>
    <alternativeName>
        <fullName evidence="13">Bifunctional DNA N-glycosylase/DNA-(apurinic or apyrimidinic site) lyase</fullName>
        <shortName evidence="13">DNA glycosylase/AP lyase</shortName>
    </alternativeName>
</protein>
<evidence type="ECO:0000259" key="15">
    <source>
        <dbReference type="SMART" id="SM00478"/>
    </source>
</evidence>
<keyword evidence="13" id="KW-0496">Mitochondrion</keyword>
<gene>
    <name evidence="13" type="primary">NTH1</name>
    <name evidence="16" type="ORF">WALSEDRAFT_59847</name>
</gene>
<sequence length="331" mass="37536">MSSSPSPPPSKTPRLRYKPSRTDTRLTMVEIDDKDTKRAPLKRSASSFTKQKRIQRELDVPHEAPENWETVYDLIKEMRSTQLAPVDTLGCERAPTENLDARTKRYQILVSLMLSSQTKDAVTSDAVNNLREQLEGGLTLESVLAATDKQIQDAIAKVGFWRRKTEYLKKAAVMLRDNFEGDVPKDIDELCSLPGVGPKMGFLALQAAWNQNDGIGVDVHVHRITNRLGWHQPPTKQPEQTRLNLESWLPKELHRDVNKLLVGFGQTICLPVGPKCEDCKLSAEDLCPSARKFEGKKNKRRKTTELKREETEEERGEQLAKLEIVLEGERT</sequence>
<dbReference type="Gene3D" id="1.10.340.30">
    <property type="entry name" value="Hypothetical protein, domain 2"/>
    <property type="match status" value="1"/>
</dbReference>
<dbReference type="GO" id="GO:0003677">
    <property type="term" value="F:DNA binding"/>
    <property type="evidence" value="ECO:0007669"/>
    <property type="project" value="UniProtKB-UniRule"/>
</dbReference>
<dbReference type="OMA" id="RGKRCDL"/>